<sequence>MQVAERNATIDINLKDDNNAGSEIAIISTNGTQVKRISMPANQTTSQININAPAGLYCVSRMQKGKVVETKKLLSNKSFCIYKTQEGMSKSKYHFDNLKV</sequence>
<organism evidence="1 2">
    <name type="scientific">Prevotella melaninogenica DNF00666</name>
    <dbReference type="NCBI Taxonomy" id="1401073"/>
    <lineage>
        <taxon>Bacteria</taxon>
        <taxon>Pseudomonadati</taxon>
        <taxon>Bacteroidota</taxon>
        <taxon>Bacteroidia</taxon>
        <taxon>Bacteroidales</taxon>
        <taxon>Prevotellaceae</taxon>
        <taxon>Prevotella</taxon>
    </lineage>
</organism>
<gene>
    <name evidence="1" type="ORF">HMPREF0661_03615</name>
</gene>
<dbReference type="RefSeq" id="WP_036863107.1">
    <property type="nucleotide sequence ID" value="NZ_JRNS01000219.1"/>
</dbReference>
<accession>A0A096AXE9</accession>
<evidence type="ECO:0008006" key="3">
    <source>
        <dbReference type="Google" id="ProtNLM"/>
    </source>
</evidence>
<comment type="caution">
    <text evidence="1">The sequence shown here is derived from an EMBL/GenBank/DDBJ whole genome shotgun (WGS) entry which is preliminary data.</text>
</comment>
<dbReference type="InterPro" id="IPR026444">
    <property type="entry name" value="Secre_tail"/>
</dbReference>
<dbReference type="EMBL" id="JRNS01000219">
    <property type="protein sequence ID" value="KGF51361.1"/>
    <property type="molecule type" value="Genomic_DNA"/>
</dbReference>
<evidence type="ECO:0000313" key="2">
    <source>
        <dbReference type="Proteomes" id="UP000029578"/>
    </source>
</evidence>
<reference evidence="1 2" key="1">
    <citation type="submission" date="2014-07" db="EMBL/GenBank/DDBJ databases">
        <authorList>
            <person name="McCorrison J."/>
            <person name="Sanka R."/>
            <person name="Torralba M."/>
            <person name="Gillis M."/>
            <person name="Haft D.H."/>
            <person name="Methe B."/>
            <person name="Sutton G."/>
            <person name="Nelson K.E."/>
        </authorList>
    </citation>
    <scope>NUCLEOTIDE SEQUENCE [LARGE SCALE GENOMIC DNA]</scope>
    <source>
        <strain evidence="1 2">DNF00666</strain>
    </source>
</reference>
<proteinExistence type="predicted"/>
<dbReference type="AlphaFoldDB" id="A0A096AXE9"/>
<name>A0A096AXE9_9BACT</name>
<evidence type="ECO:0000313" key="1">
    <source>
        <dbReference type="EMBL" id="KGF51361.1"/>
    </source>
</evidence>
<protein>
    <recommendedName>
        <fullName evidence="3">Secretion protein</fullName>
    </recommendedName>
</protein>
<dbReference type="Proteomes" id="UP000029578">
    <property type="component" value="Unassembled WGS sequence"/>
</dbReference>
<dbReference type="NCBIfam" id="TIGR04183">
    <property type="entry name" value="Por_Secre_tail"/>
    <property type="match status" value="1"/>
</dbReference>